<comment type="caution">
    <text evidence="2">The sequence shown here is derived from an EMBL/GenBank/DDBJ whole genome shotgun (WGS) entry which is preliminary data.</text>
</comment>
<gene>
    <name evidence="2" type="ORF">AW11_00647</name>
</gene>
<dbReference type="Pfam" id="PF13640">
    <property type="entry name" value="2OG-FeII_Oxy_3"/>
    <property type="match status" value="1"/>
</dbReference>
<reference evidence="2" key="1">
    <citation type="submission" date="2014-02" db="EMBL/GenBank/DDBJ databases">
        <title>Expanding our view of genomic diversity in Candidatus Accumulibacter clades.</title>
        <authorList>
            <person name="Skennerton C.T."/>
            <person name="Barr J.J."/>
            <person name="Slater F.R."/>
            <person name="Bond P.L."/>
            <person name="Tyson G.W."/>
        </authorList>
    </citation>
    <scope>NUCLEOTIDE SEQUENCE [LARGE SCALE GENOMIC DNA]</scope>
</reference>
<evidence type="ECO:0000313" key="3">
    <source>
        <dbReference type="Proteomes" id="UP000022141"/>
    </source>
</evidence>
<keyword evidence="3" id="KW-1185">Reference proteome</keyword>
<name>A0A011RHW4_ACCRE</name>
<dbReference type="InterPro" id="IPR044862">
    <property type="entry name" value="Pro_4_hyd_alph_FE2OG_OXY"/>
</dbReference>
<dbReference type="Gene3D" id="2.60.120.620">
    <property type="entry name" value="q2cbj1_9rhob like domain"/>
    <property type="match status" value="1"/>
</dbReference>
<protein>
    <submittedName>
        <fullName evidence="2">Proline hydroxylase</fullName>
    </submittedName>
</protein>
<organism evidence="2 3">
    <name type="scientific">Accumulibacter regalis</name>
    <dbReference type="NCBI Taxonomy" id="522306"/>
    <lineage>
        <taxon>Bacteria</taxon>
        <taxon>Pseudomonadati</taxon>
        <taxon>Pseudomonadota</taxon>
        <taxon>Betaproteobacteria</taxon>
        <taxon>Candidatus Accumulibacter</taxon>
    </lineage>
</organism>
<dbReference type="eggNOG" id="COG3751">
    <property type="taxonomic scope" value="Bacteria"/>
</dbReference>
<dbReference type="AlphaFoldDB" id="A0A011RHW4"/>
<dbReference type="STRING" id="1454004.AW11_00647"/>
<dbReference type="EMBL" id="JEMY01000004">
    <property type="protein sequence ID" value="EXI90789.1"/>
    <property type="molecule type" value="Genomic_DNA"/>
</dbReference>
<proteinExistence type="predicted"/>
<sequence length="267" mass="30773">MSSTVAALPITLGKELDFNLDEASAFGRQLTATYTAAGPFPHVVIDNFLPADVIDSIHANFPAERTNDEKLYERGYKGLHKRQINPNRCNPTLRNIFSAFNSAAMLQFLENLTTIDGLIPDPYFDGGGLHETKTGGLLGVHADFRINKKLHLVRRINVIIYLNKNWQEEYGGNLELWDQKMTACLKRVSPVYNRCVIFNTDEDSNHGHPEPLRTPEHITRRSVALYYYTSSRNIYDEIERDKTHYKPRPRDRLSVRYYLDKWTRKKG</sequence>
<evidence type="ECO:0000259" key="1">
    <source>
        <dbReference type="Pfam" id="PF13640"/>
    </source>
</evidence>
<feature type="domain" description="Prolyl 4-hydroxylase alpha subunit Fe(2+) 2OG dioxygenase" evidence="1">
    <location>
        <begin position="129"/>
        <end position="228"/>
    </location>
</feature>
<dbReference type="Proteomes" id="UP000022141">
    <property type="component" value="Unassembled WGS sequence"/>
</dbReference>
<dbReference type="PATRIC" id="fig|1454004.3.peg.673"/>
<accession>A0A011RHW4</accession>
<evidence type="ECO:0000313" key="2">
    <source>
        <dbReference type="EMBL" id="EXI90789.1"/>
    </source>
</evidence>